<accession>A0A6J1IEZ7</accession>
<name>A0A6J1IEZ7_CUCMA</name>
<dbReference type="PANTHER" id="PTHR35317">
    <property type="entry name" value="OS04G0629600 PROTEIN"/>
    <property type="match status" value="1"/>
</dbReference>
<sequence>MKTLLTSQELWDLVEHGFVGVLEPAIEEKKRLRETKKNDANALFIIQQAIHVTIFSRITAVTTSKQAWSILQRKFQRDSKVITVKLQSLRRDFETLLMTNDESIAYFLSRTMKIVSQMHTYVKKILDETIVAKVLRSSTPKFDHVVAATEETKDLSILSIDELMGSLQSHEQIEVVEEENFAAFMVVMIIGIDREMMDKGNSMNKGISYNVTIAEVEEEEKLFMACTDINPKKGDLWFVDSGCSNHVTGTKSLFQELDETQRIKAQLENTKEIQVEGKGTVKVETSHGKIKLLDNDPKEMTVKEITVEVSPDEETRVNSSTSPIASTVTQNLLQYIF</sequence>
<organism evidence="2 3">
    <name type="scientific">Cucurbita maxima</name>
    <name type="common">Pumpkin</name>
    <name type="synonym">Winter squash</name>
    <dbReference type="NCBI Taxonomy" id="3661"/>
    <lineage>
        <taxon>Eukaryota</taxon>
        <taxon>Viridiplantae</taxon>
        <taxon>Streptophyta</taxon>
        <taxon>Embryophyta</taxon>
        <taxon>Tracheophyta</taxon>
        <taxon>Spermatophyta</taxon>
        <taxon>Magnoliopsida</taxon>
        <taxon>eudicotyledons</taxon>
        <taxon>Gunneridae</taxon>
        <taxon>Pentapetalae</taxon>
        <taxon>rosids</taxon>
        <taxon>fabids</taxon>
        <taxon>Cucurbitales</taxon>
        <taxon>Cucurbitaceae</taxon>
        <taxon>Cucurbiteae</taxon>
        <taxon>Cucurbita</taxon>
    </lineage>
</organism>
<dbReference type="Pfam" id="PF22936">
    <property type="entry name" value="Pol_BBD"/>
    <property type="match status" value="1"/>
</dbReference>
<protein>
    <submittedName>
        <fullName evidence="3">Uncharacterized protein LOC111472160</fullName>
    </submittedName>
</protein>
<keyword evidence="2" id="KW-1185">Reference proteome</keyword>
<dbReference type="PANTHER" id="PTHR35317:SF35">
    <property type="entry name" value="DUF4219 DOMAIN-CONTAINING PROTEIN"/>
    <property type="match status" value="1"/>
</dbReference>
<evidence type="ECO:0000259" key="1">
    <source>
        <dbReference type="Pfam" id="PF22936"/>
    </source>
</evidence>
<dbReference type="Proteomes" id="UP000504608">
    <property type="component" value="Unplaced"/>
</dbReference>
<feature type="domain" description="Retrovirus-related Pol polyprotein from transposon TNT 1-94-like beta-barrel" evidence="1">
    <location>
        <begin position="237"/>
        <end position="294"/>
    </location>
</feature>
<evidence type="ECO:0000313" key="2">
    <source>
        <dbReference type="Proteomes" id="UP000504608"/>
    </source>
</evidence>
<evidence type="ECO:0000313" key="3">
    <source>
        <dbReference type="RefSeq" id="XP_022973579.1"/>
    </source>
</evidence>
<dbReference type="OrthoDB" id="8063676at2759"/>
<gene>
    <name evidence="3" type="primary">LOC111472160</name>
</gene>
<dbReference type="InterPro" id="IPR054722">
    <property type="entry name" value="PolX-like_BBD"/>
</dbReference>
<dbReference type="AlphaFoldDB" id="A0A6J1IEZ7"/>
<dbReference type="KEGG" id="cmax:111472160"/>
<dbReference type="RefSeq" id="XP_022973579.1">
    <property type="nucleotide sequence ID" value="XM_023117811.1"/>
</dbReference>
<reference evidence="3" key="1">
    <citation type="submission" date="2025-08" db="UniProtKB">
        <authorList>
            <consortium name="RefSeq"/>
        </authorList>
    </citation>
    <scope>IDENTIFICATION</scope>
    <source>
        <tissue evidence="3">Young leaves</tissue>
    </source>
</reference>
<proteinExistence type="predicted"/>
<dbReference type="Pfam" id="PF14223">
    <property type="entry name" value="Retrotran_gag_2"/>
    <property type="match status" value="1"/>
</dbReference>
<dbReference type="GeneID" id="111472160"/>